<evidence type="ECO:0000313" key="1">
    <source>
        <dbReference type="EMBL" id="CAG8651926.1"/>
    </source>
</evidence>
<organism evidence="1 2">
    <name type="scientific">Funneliformis caledonium</name>
    <dbReference type="NCBI Taxonomy" id="1117310"/>
    <lineage>
        <taxon>Eukaryota</taxon>
        <taxon>Fungi</taxon>
        <taxon>Fungi incertae sedis</taxon>
        <taxon>Mucoromycota</taxon>
        <taxon>Glomeromycotina</taxon>
        <taxon>Glomeromycetes</taxon>
        <taxon>Glomerales</taxon>
        <taxon>Glomeraceae</taxon>
        <taxon>Funneliformis</taxon>
    </lineage>
</organism>
<reference evidence="1" key="1">
    <citation type="submission" date="2021-06" db="EMBL/GenBank/DDBJ databases">
        <authorList>
            <person name="Kallberg Y."/>
            <person name="Tangrot J."/>
            <person name="Rosling A."/>
        </authorList>
    </citation>
    <scope>NUCLEOTIDE SEQUENCE</scope>
    <source>
        <strain evidence="1">UK204</strain>
    </source>
</reference>
<proteinExistence type="predicted"/>
<dbReference type="EMBL" id="CAJVPQ010004461">
    <property type="protein sequence ID" value="CAG8651926.1"/>
    <property type="molecule type" value="Genomic_DNA"/>
</dbReference>
<accession>A0A9N9DXN5</accession>
<protein>
    <submittedName>
        <fullName evidence="1">10059_t:CDS:1</fullName>
    </submittedName>
</protein>
<evidence type="ECO:0000313" key="2">
    <source>
        <dbReference type="Proteomes" id="UP000789570"/>
    </source>
</evidence>
<dbReference type="OrthoDB" id="10597860at2759"/>
<keyword evidence="2" id="KW-1185">Reference proteome</keyword>
<feature type="non-terminal residue" evidence="1">
    <location>
        <position position="1"/>
    </location>
</feature>
<sequence length="115" mass="12602">INLSLSNEIDDFFDNISENEEDLTSLFTEVAINKARELLISNLDNVDNDSESTDWDTDSAFTIASESTEAEDEIIIPQTSSLNLTLCALIDIINGSIQSCSEVKNLQGLVQLVST</sequence>
<dbReference type="Proteomes" id="UP000789570">
    <property type="component" value="Unassembled WGS sequence"/>
</dbReference>
<comment type="caution">
    <text evidence="1">The sequence shown here is derived from an EMBL/GenBank/DDBJ whole genome shotgun (WGS) entry which is preliminary data.</text>
</comment>
<gene>
    <name evidence="1" type="ORF">FCALED_LOCUS11113</name>
</gene>
<dbReference type="AlphaFoldDB" id="A0A9N9DXN5"/>
<name>A0A9N9DXN5_9GLOM</name>